<dbReference type="AlphaFoldDB" id="A0A0U5GDW2"/>
<dbReference type="InterPro" id="IPR011659">
    <property type="entry name" value="WD40"/>
</dbReference>
<dbReference type="Gene3D" id="2.120.10.30">
    <property type="entry name" value="TolB, C-terminal domain"/>
    <property type="match status" value="1"/>
</dbReference>
<protein>
    <recommendedName>
        <fullName evidence="4">Dipeptidyl-peptidase V</fullName>
    </recommendedName>
</protein>
<dbReference type="Gene3D" id="3.40.50.1820">
    <property type="entry name" value="alpha/beta hydrolase"/>
    <property type="match status" value="1"/>
</dbReference>
<name>A0A0U5GDW2_ASPCI</name>
<dbReference type="Pfam" id="PF00326">
    <property type="entry name" value="Peptidase_S9"/>
    <property type="match status" value="1"/>
</dbReference>
<reference evidence="8" key="1">
    <citation type="journal article" date="2016" name="Genome Announc.">
        <title>Draft genome sequences of fungus Aspergillus calidoustus.</title>
        <authorList>
            <person name="Horn F."/>
            <person name="Linde J."/>
            <person name="Mattern D.J."/>
            <person name="Walther G."/>
            <person name="Guthke R."/>
            <person name="Scherlach K."/>
            <person name="Martin K."/>
            <person name="Brakhage A.A."/>
            <person name="Petzke L."/>
            <person name="Valiante V."/>
        </authorList>
    </citation>
    <scope>NUCLEOTIDE SEQUENCE [LARGE SCALE GENOMIC DNA]</scope>
    <source>
        <strain evidence="8">SF006504</strain>
    </source>
</reference>
<evidence type="ECO:0000313" key="8">
    <source>
        <dbReference type="Proteomes" id="UP000054771"/>
    </source>
</evidence>
<dbReference type="OMA" id="NDYAGKE"/>
<evidence type="ECO:0000256" key="3">
    <source>
        <dbReference type="ARBA" id="ARBA00022825"/>
    </source>
</evidence>
<dbReference type="Pfam" id="PF07676">
    <property type="entry name" value="PD40"/>
    <property type="match status" value="1"/>
</dbReference>
<keyword evidence="8" id="KW-1185">Reference proteome</keyword>
<dbReference type="STRING" id="454130.A0A0U5GDW2"/>
<evidence type="ECO:0000256" key="5">
    <source>
        <dbReference type="SAM" id="MobiDB-lite"/>
    </source>
</evidence>
<keyword evidence="3" id="KW-0720">Serine protease</keyword>
<feature type="compositionally biased region" description="Basic and acidic residues" evidence="5">
    <location>
        <begin position="549"/>
        <end position="564"/>
    </location>
</feature>
<evidence type="ECO:0000259" key="6">
    <source>
        <dbReference type="Pfam" id="PF00326"/>
    </source>
</evidence>
<comment type="similarity">
    <text evidence="1">Belongs to the peptidase S9C family.</text>
</comment>
<organism evidence="7 8">
    <name type="scientific">Aspergillus calidoustus</name>
    <dbReference type="NCBI Taxonomy" id="454130"/>
    <lineage>
        <taxon>Eukaryota</taxon>
        <taxon>Fungi</taxon>
        <taxon>Dikarya</taxon>
        <taxon>Ascomycota</taxon>
        <taxon>Pezizomycotina</taxon>
        <taxon>Eurotiomycetes</taxon>
        <taxon>Eurotiomycetidae</taxon>
        <taxon>Eurotiales</taxon>
        <taxon>Aspergillaceae</taxon>
        <taxon>Aspergillus</taxon>
        <taxon>Aspergillus subgen. Nidulantes</taxon>
    </lineage>
</organism>
<dbReference type="SUPFAM" id="SSF82171">
    <property type="entry name" value="DPP6 N-terminal domain-like"/>
    <property type="match status" value="1"/>
</dbReference>
<dbReference type="GO" id="GO:0006508">
    <property type="term" value="P:proteolysis"/>
    <property type="evidence" value="ECO:0007669"/>
    <property type="project" value="InterPro"/>
</dbReference>
<accession>A0A0U5GDW2</accession>
<dbReference type="GO" id="GO:0004252">
    <property type="term" value="F:serine-type endopeptidase activity"/>
    <property type="evidence" value="ECO:0007669"/>
    <property type="project" value="TreeGrafter"/>
</dbReference>
<evidence type="ECO:0000313" key="7">
    <source>
        <dbReference type="EMBL" id="CEL10514.1"/>
    </source>
</evidence>
<evidence type="ECO:0000256" key="4">
    <source>
        <dbReference type="ARBA" id="ARBA00032829"/>
    </source>
</evidence>
<sequence length="644" mass="70002">MPIQNPTLTALPSLLLPSDISISPSGTQTLYTLSTFSKTTRHATSSLWIADIGKDHSARQITSGLSRDEKPKWSPDGRYIAFVSDRAGKGGRRGIYLLPIGGFGEAFEVSNGEGVKEGRGLEWSSDGRFIAFVSESVTSTAAEESGDTSDDPIVFGGEDSEGTSNDRLKVIDVERKTVSTLSQGNENVELFSFSPRTNEIAYTVSETDSNSSSAFNSTRINIVDAERGSASGRNFITIKSPITSLVWSQGDKLHFIAHSAPPYTSLSVYEARIRTKQYGSYFGWDGEAVSLHRTRDSVVARVQNPHSESAHALGIESVSWPFPSFFTSEYEITSFDAFRHTNSDDFTLVVARSSPSVANEVYSVTCKQGGGYGYVKLSSHNARFDGFRSKRISATGADGWECDGWLFTPKPVTITRRLAPTVVLVQSHPTLPSFSMGPHLDVAHLTAAGYAVLCPTLRPTPGSGSGTGIGDRYADVIAILKKAVAQGLVDESRVTISGWSDGGFLSSLAVIRNEFSFRAVVCGGGVVDWDFVSANSDPFWPGPDVPDFSPRKGGDVGRGRESVRDVAGSSAKSEKRKTPLLILHGRDDDVVPVSGPLAFWREKQRWNGPVQMVLYPSEKHVIRDSKNLVDLWTRVLQFYDKHLG</sequence>
<feature type="region of interest" description="Disordered" evidence="5">
    <location>
        <begin position="140"/>
        <end position="161"/>
    </location>
</feature>
<dbReference type="PANTHER" id="PTHR42776:SF27">
    <property type="entry name" value="DIPEPTIDYL PEPTIDASE FAMILY MEMBER 6"/>
    <property type="match status" value="1"/>
</dbReference>
<dbReference type="InterPro" id="IPR029058">
    <property type="entry name" value="AB_hydrolase_fold"/>
</dbReference>
<dbReference type="PANTHER" id="PTHR42776">
    <property type="entry name" value="SERINE PEPTIDASE S9 FAMILY MEMBER"/>
    <property type="match status" value="1"/>
</dbReference>
<dbReference type="OrthoDB" id="43744at2759"/>
<dbReference type="InterPro" id="IPR001375">
    <property type="entry name" value="Peptidase_S9_cat"/>
</dbReference>
<evidence type="ECO:0000256" key="2">
    <source>
        <dbReference type="ARBA" id="ARBA00022801"/>
    </source>
</evidence>
<dbReference type="Proteomes" id="UP000054771">
    <property type="component" value="Unassembled WGS sequence"/>
</dbReference>
<dbReference type="SUPFAM" id="SSF53474">
    <property type="entry name" value="alpha/beta-Hydrolases"/>
    <property type="match status" value="1"/>
</dbReference>
<gene>
    <name evidence="7" type="ORF">ASPCAL13632</name>
</gene>
<feature type="domain" description="Peptidase S9 prolyl oligopeptidase catalytic" evidence="6">
    <location>
        <begin position="471"/>
        <end position="644"/>
    </location>
</feature>
<proteinExistence type="inferred from homology"/>
<dbReference type="InterPro" id="IPR011042">
    <property type="entry name" value="6-blade_b-propeller_TolB-like"/>
</dbReference>
<keyword evidence="3" id="KW-0645">Protease</keyword>
<dbReference type="EMBL" id="CDMC01000019">
    <property type="protein sequence ID" value="CEL10514.1"/>
    <property type="molecule type" value="Genomic_DNA"/>
</dbReference>
<evidence type="ECO:0000256" key="1">
    <source>
        <dbReference type="ARBA" id="ARBA00010040"/>
    </source>
</evidence>
<feature type="region of interest" description="Disordered" evidence="5">
    <location>
        <begin position="542"/>
        <end position="572"/>
    </location>
</feature>
<keyword evidence="2" id="KW-0378">Hydrolase</keyword>